<proteinExistence type="predicted"/>
<accession>A0A834SP12</accession>
<comment type="caution">
    <text evidence="1">The sequence shown here is derived from an EMBL/GenBank/DDBJ whole genome shotgun (WGS) entry which is preliminary data.</text>
</comment>
<reference evidence="1" key="1">
    <citation type="submission" date="2020-09" db="EMBL/GenBank/DDBJ databases">
        <title>Genome-Enabled Discovery of Anthraquinone Biosynthesis in Senna tora.</title>
        <authorList>
            <person name="Kang S.-H."/>
            <person name="Pandey R.P."/>
            <person name="Lee C.-M."/>
            <person name="Sim J.-S."/>
            <person name="Jeong J.-T."/>
            <person name="Choi B.-S."/>
            <person name="Jung M."/>
            <person name="Ginzburg D."/>
            <person name="Zhao K."/>
            <person name="Won S.Y."/>
            <person name="Oh T.-J."/>
            <person name="Yu Y."/>
            <person name="Kim N.-H."/>
            <person name="Lee O.R."/>
            <person name="Lee T.-H."/>
            <person name="Bashyal P."/>
            <person name="Kim T.-S."/>
            <person name="Lee W.-H."/>
            <person name="Kawkins C."/>
            <person name="Kim C.-K."/>
            <person name="Kim J.S."/>
            <person name="Ahn B.O."/>
            <person name="Rhee S.Y."/>
            <person name="Sohng J.K."/>
        </authorList>
    </citation>
    <scope>NUCLEOTIDE SEQUENCE</scope>
    <source>
        <tissue evidence="1">Leaf</tissue>
    </source>
</reference>
<dbReference type="EMBL" id="JAAIUW010000012">
    <property type="protein sequence ID" value="KAF7808043.1"/>
    <property type="molecule type" value="Genomic_DNA"/>
</dbReference>
<dbReference type="AlphaFoldDB" id="A0A834SP12"/>
<organism evidence="1 2">
    <name type="scientific">Senna tora</name>
    <dbReference type="NCBI Taxonomy" id="362788"/>
    <lineage>
        <taxon>Eukaryota</taxon>
        <taxon>Viridiplantae</taxon>
        <taxon>Streptophyta</taxon>
        <taxon>Embryophyta</taxon>
        <taxon>Tracheophyta</taxon>
        <taxon>Spermatophyta</taxon>
        <taxon>Magnoliopsida</taxon>
        <taxon>eudicotyledons</taxon>
        <taxon>Gunneridae</taxon>
        <taxon>Pentapetalae</taxon>
        <taxon>rosids</taxon>
        <taxon>fabids</taxon>
        <taxon>Fabales</taxon>
        <taxon>Fabaceae</taxon>
        <taxon>Caesalpinioideae</taxon>
        <taxon>Cassia clade</taxon>
        <taxon>Senna</taxon>
    </lineage>
</organism>
<evidence type="ECO:0000313" key="1">
    <source>
        <dbReference type="EMBL" id="KAF7808043.1"/>
    </source>
</evidence>
<name>A0A834SP12_9FABA</name>
<dbReference type="Proteomes" id="UP000634136">
    <property type="component" value="Unassembled WGS sequence"/>
</dbReference>
<gene>
    <name evidence="1" type="ORF">G2W53_040204</name>
</gene>
<sequence>MEGVFKSCLNTFSIENHDCVSKQLKKRKFKRVVAQASEKDRFALYFGIRVELMREWGL</sequence>
<evidence type="ECO:0000313" key="2">
    <source>
        <dbReference type="Proteomes" id="UP000634136"/>
    </source>
</evidence>
<keyword evidence="2" id="KW-1185">Reference proteome</keyword>
<protein>
    <submittedName>
        <fullName evidence="1">Uncharacterized protein</fullName>
    </submittedName>
</protein>